<proteinExistence type="predicted"/>
<evidence type="ECO:0000256" key="3">
    <source>
        <dbReference type="ARBA" id="ARBA00023002"/>
    </source>
</evidence>
<keyword evidence="2" id="KW-0274">FAD</keyword>
<organism evidence="5 6">
    <name type="scientific">Pseudomonas alkylphenolica</name>
    <dbReference type="NCBI Taxonomy" id="237609"/>
    <lineage>
        <taxon>Bacteria</taxon>
        <taxon>Pseudomonadati</taxon>
        <taxon>Pseudomonadota</taxon>
        <taxon>Gammaproteobacteria</taxon>
        <taxon>Pseudomonadales</taxon>
        <taxon>Pseudomonadaceae</taxon>
        <taxon>Pseudomonas</taxon>
    </lineage>
</organism>
<evidence type="ECO:0000256" key="1">
    <source>
        <dbReference type="ARBA" id="ARBA00022630"/>
    </source>
</evidence>
<dbReference type="PANTHER" id="PTHR43884">
    <property type="entry name" value="ACYL-COA DEHYDROGENASE"/>
    <property type="match status" value="1"/>
</dbReference>
<dbReference type="Gene3D" id="2.40.110.10">
    <property type="entry name" value="Butyryl-CoA Dehydrogenase, subunit A, domain 2"/>
    <property type="match status" value="1"/>
</dbReference>
<reference evidence="5" key="1">
    <citation type="submission" date="2019-12" db="EMBL/GenBank/DDBJ databases">
        <title>Hybrid Genome Assemblies of two High G+C Isolates from Undergraduate Microbiology Courses.</title>
        <authorList>
            <person name="Ne Ville C.J."/>
            <person name="Enright D."/>
            <person name="Hernandez I."/>
            <person name="Dodsworth J."/>
            <person name="Orwin P.M."/>
        </authorList>
    </citation>
    <scope>NUCLEOTIDE SEQUENCE [LARGE SCALE GENOMIC DNA]</scope>
    <source>
        <strain evidence="5">Neo</strain>
    </source>
</reference>
<evidence type="ECO:0000259" key="4">
    <source>
        <dbReference type="Pfam" id="PF02771"/>
    </source>
</evidence>
<dbReference type="PANTHER" id="PTHR43884:SF20">
    <property type="entry name" value="ACYL-COA DEHYDROGENASE FADE28"/>
    <property type="match status" value="1"/>
</dbReference>
<keyword evidence="3" id="KW-0560">Oxidoreductase</keyword>
<dbReference type="InterPro" id="IPR013786">
    <property type="entry name" value="AcylCoA_DH/ox_N"/>
</dbReference>
<dbReference type="Proteomes" id="UP000426235">
    <property type="component" value="Chromosome"/>
</dbReference>
<dbReference type="InterPro" id="IPR009100">
    <property type="entry name" value="AcylCoA_DH/oxidase_NM_dom_sf"/>
</dbReference>
<keyword evidence="6" id="KW-1185">Reference proteome</keyword>
<dbReference type="Pfam" id="PF02771">
    <property type="entry name" value="Acyl-CoA_dh_N"/>
    <property type="match status" value="1"/>
</dbReference>
<name>A0A6I6GSS0_9PSED</name>
<dbReference type="Gene3D" id="1.10.540.10">
    <property type="entry name" value="Acyl-CoA dehydrogenase/oxidase, N-terminal domain"/>
    <property type="match status" value="1"/>
</dbReference>
<dbReference type="GO" id="GO:0003995">
    <property type="term" value="F:acyl-CoA dehydrogenase activity"/>
    <property type="evidence" value="ECO:0007669"/>
    <property type="project" value="TreeGrafter"/>
</dbReference>
<dbReference type="InterPro" id="IPR037069">
    <property type="entry name" value="AcylCoA_DH/ox_N_sf"/>
</dbReference>
<protein>
    <submittedName>
        <fullName evidence="5">Acyl-CoA dehydrogenase</fullName>
    </submittedName>
</protein>
<evidence type="ECO:0000256" key="2">
    <source>
        <dbReference type="ARBA" id="ARBA00022827"/>
    </source>
</evidence>
<gene>
    <name evidence="5" type="ORF">GPJ81_12830</name>
</gene>
<dbReference type="GO" id="GO:0050660">
    <property type="term" value="F:flavin adenine dinucleotide binding"/>
    <property type="evidence" value="ECO:0007669"/>
    <property type="project" value="InterPro"/>
</dbReference>
<keyword evidence="1" id="KW-0285">Flavoprotein</keyword>
<sequence>MDAPRTLYREDHELFRTTVRRFLERDYLPRQRHCPGTEALDRELWLQAGRQGLLCVTLPAQYGGGGDFGHAAVITEEFASIGVQDRALSLHSDIVAPCLASLGTLEQKQRWLPGVCSGAVILALAMAEAQGDEGECRTYASRDGDDFLINGSTCAVGNGGDYDLLLLACLTEDADGDLGLSLIMVESDRPGICPAHLAKAIRPGAGVCREGLEINLTDVRVPQTHLLGEAGRGEDYLHEALQQQQLLTAIFAARQLEQLLDPVLAQDSGPGGPPWDPQDIRLTLASIKARALSLGHGNN</sequence>
<dbReference type="RefSeq" id="WP_157192519.1">
    <property type="nucleotide sequence ID" value="NZ_CP046621.1"/>
</dbReference>
<accession>A0A6I6GSS0</accession>
<dbReference type="EMBL" id="CP046621">
    <property type="protein sequence ID" value="QGW77532.1"/>
    <property type="molecule type" value="Genomic_DNA"/>
</dbReference>
<evidence type="ECO:0000313" key="5">
    <source>
        <dbReference type="EMBL" id="QGW77532.1"/>
    </source>
</evidence>
<dbReference type="SUPFAM" id="SSF56645">
    <property type="entry name" value="Acyl-CoA dehydrogenase NM domain-like"/>
    <property type="match status" value="1"/>
</dbReference>
<evidence type="ECO:0000313" key="6">
    <source>
        <dbReference type="Proteomes" id="UP000426235"/>
    </source>
</evidence>
<feature type="domain" description="Acyl-CoA dehydrogenase/oxidase N-terminal" evidence="4">
    <location>
        <begin position="10"/>
        <end position="118"/>
    </location>
</feature>
<dbReference type="AlphaFoldDB" id="A0A6I6GSS0"/>
<dbReference type="InterPro" id="IPR046373">
    <property type="entry name" value="Acyl-CoA_Oxase/DH_mid-dom_sf"/>
</dbReference>